<dbReference type="SUPFAM" id="SSF54001">
    <property type="entry name" value="Cysteine proteinases"/>
    <property type="match status" value="1"/>
</dbReference>
<dbReference type="InterPro" id="IPR038765">
    <property type="entry name" value="Papain-like_cys_pep_sf"/>
</dbReference>
<dbReference type="RefSeq" id="WP_136911164.1">
    <property type="nucleotide sequence ID" value="NZ_SUMD01000009.1"/>
</dbReference>
<name>A0ABY2RHZ6_9NOCA</name>
<evidence type="ECO:0000313" key="3">
    <source>
        <dbReference type="Proteomes" id="UP000305109"/>
    </source>
</evidence>
<reference evidence="2 3" key="1">
    <citation type="submission" date="2019-04" db="EMBL/GenBank/DDBJ databases">
        <title>Rhodococcus oryzae sp. nov., a novel actinomycete isolated from rhizosphere soil of rice (Oryza sativa L.).</title>
        <authorList>
            <person name="Li C."/>
        </authorList>
    </citation>
    <scope>NUCLEOTIDE SEQUENCE [LARGE SCALE GENOMIC DNA]</scope>
    <source>
        <strain evidence="2 3">NEAU-CX67</strain>
    </source>
</reference>
<evidence type="ECO:0000313" key="2">
    <source>
        <dbReference type="EMBL" id="TJZ76015.1"/>
    </source>
</evidence>
<dbReference type="Proteomes" id="UP000305109">
    <property type="component" value="Unassembled WGS sequence"/>
</dbReference>
<accession>A0ABY2RHZ6</accession>
<dbReference type="Pfam" id="PF01841">
    <property type="entry name" value="Transglut_core"/>
    <property type="match status" value="1"/>
</dbReference>
<proteinExistence type="predicted"/>
<organism evidence="2 3">
    <name type="scientific">Rhodococcus oryzae</name>
    <dbReference type="NCBI Taxonomy" id="2571143"/>
    <lineage>
        <taxon>Bacteria</taxon>
        <taxon>Bacillati</taxon>
        <taxon>Actinomycetota</taxon>
        <taxon>Actinomycetes</taxon>
        <taxon>Mycobacteriales</taxon>
        <taxon>Nocardiaceae</taxon>
        <taxon>Rhodococcus</taxon>
    </lineage>
</organism>
<dbReference type="InterPro" id="IPR002931">
    <property type="entry name" value="Transglutaminase-like"/>
</dbReference>
<keyword evidence="3" id="KW-1185">Reference proteome</keyword>
<dbReference type="Gene3D" id="3.10.620.30">
    <property type="match status" value="1"/>
</dbReference>
<evidence type="ECO:0000259" key="1">
    <source>
        <dbReference type="Pfam" id="PF01841"/>
    </source>
</evidence>
<comment type="caution">
    <text evidence="2">The sequence shown here is derived from an EMBL/GenBank/DDBJ whole genome shotgun (WGS) entry which is preliminary data.</text>
</comment>
<sequence>MVDSKVPELQALAPVADYLFGDDVVQTSDPGVRSIADRLLGESVDRTDYARRAFEFVRDEVAHSWDADDPRVTVTAGEVLESRVGLCYAKSHLLAAVLRVGGVPTALCYQWLVDDGYYMLHGLVAVSLEGRWHRLDARGNKAGVDAQFDLDVERLAWPVRPELGERDFPTLHVSPPPQLIRALRSVDDIRSLATGGLGVLPDPEPA</sequence>
<dbReference type="EMBL" id="SUMD01000009">
    <property type="protein sequence ID" value="TJZ76015.1"/>
    <property type="molecule type" value="Genomic_DNA"/>
</dbReference>
<protein>
    <submittedName>
        <fullName evidence="2">Transglutaminase family protein</fullName>
    </submittedName>
</protein>
<gene>
    <name evidence="2" type="ORF">FCG67_18525</name>
</gene>
<dbReference type="PANTHER" id="PTHR33490">
    <property type="entry name" value="BLR5614 PROTEIN-RELATED"/>
    <property type="match status" value="1"/>
</dbReference>
<dbReference type="PANTHER" id="PTHR33490:SF3">
    <property type="entry name" value="CONSERVED INTEGRAL MEMBRANE PROTEIN"/>
    <property type="match status" value="1"/>
</dbReference>
<feature type="domain" description="Transglutaminase-like" evidence="1">
    <location>
        <begin position="34"/>
        <end position="137"/>
    </location>
</feature>